<evidence type="ECO:0000256" key="7">
    <source>
        <dbReference type="ARBA" id="ARBA00023004"/>
    </source>
</evidence>
<evidence type="ECO:0000256" key="2">
    <source>
        <dbReference type="ARBA" id="ARBA00022485"/>
    </source>
</evidence>
<dbReference type="Pfam" id="PF13187">
    <property type="entry name" value="Fer4_9"/>
    <property type="match status" value="2"/>
</dbReference>
<dbReference type="PROSITE" id="PS00198">
    <property type="entry name" value="4FE4S_FER_1"/>
    <property type="match status" value="4"/>
</dbReference>
<dbReference type="InterPro" id="IPR017896">
    <property type="entry name" value="4Fe4S_Fe-S-bd"/>
</dbReference>
<evidence type="ECO:0000256" key="3">
    <source>
        <dbReference type="ARBA" id="ARBA00022723"/>
    </source>
</evidence>
<feature type="domain" description="4Fe-4S ferredoxin-type" evidence="10">
    <location>
        <begin position="159"/>
        <end position="188"/>
    </location>
</feature>
<evidence type="ECO:0000313" key="12">
    <source>
        <dbReference type="EMBL" id="VFU15572.1"/>
    </source>
</evidence>
<dbReference type="AlphaFoldDB" id="A0A485M7N5"/>
<dbReference type="EC" id="1.18.1.-" evidence="12"/>
<accession>A0A485M7N5</accession>
<keyword evidence="5" id="KW-1278">Translocase</keyword>
<dbReference type="PROSITE" id="PS51379">
    <property type="entry name" value="4FE4S_FER_2"/>
    <property type="match status" value="6"/>
</dbReference>
<feature type="domain" description="4Fe-4S ferredoxin-type" evidence="10">
    <location>
        <begin position="265"/>
        <end position="294"/>
    </location>
</feature>
<feature type="domain" description="4Fe-4S ferredoxin-type" evidence="10">
    <location>
        <begin position="295"/>
        <end position="324"/>
    </location>
</feature>
<evidence type="ECO:0000256" key="4">
    <source>
        <dbReference type="ARBA" id="ARBA00022737"/>
    </source>
</evidence>
<dbReference type="Gene3D" id="1.10.15.40">
    <property type="entry name" value="Electron transport complex subunit B, putative Fe-S cluster"/>
    <property type="match status" value="1"/>
</dbReference>
<organism evidence="12">
    <name type="scientific">anaerobic digester metagenome</name>
    <dbReference type="NCBI Taxonomy" id="1263854"/>
    <lineage>
        <taxon>unclassified sequences</taxon>
        <taxon>metagenomes</taxon>
        <taxon>ecological metagenomes</taxon>
    </lineage>
</organism>
<keyword evidence="2" id="KW-0004">4Fe-4S</keyword>
<evidence type="ECO:0000259" key="10">
    <source>
        <dbReference type="PROSITE" id="PS51379"/>
    </source>
</evidence>
<evidence type="ECO:0000256" key="9">
    <source>
        <dbReference type="ARBA" id="ARBA00023136"/>
    </source>
</evidence>
<dbReference type="PANTHER" id="PTHR43560:SF1">
    <property type="entry name" value="ION-TRANSLOCATING OXIDOREDUCTASE COMPLEX SUBUNIT B"/>
    <property type="match status" value="1"/>
</dbReference>
<dbReference type="PANTHER" id="PTHR43560">
    <property type="entry name" value="ION-TRANSLOCATING OXIDOREDUCTASE COMPLEX SUBUNIT B"/>
    <property type="match status" value="1"/>
</dbReference>
<dbReference type="GO" id="GO:0046872">
    <property type="term" value="F:metal ion binding"/>
    <property type="evidence" value="ECO:0007669"/>
    <property type="project" value="UniProtKB-KW"/>
</dbReference>
<keyword evidence="9" id="KW-0472">Membrane</keyword>
<gene>
    <name evidence="12" type="primary">RnfB</name>
    <name evidence="12" type="ORF">SCFA_420041</name>
</gene>
<keyword evidence="12" id="KW-0560">Oxidoreductase</keyword>
<feature type="domain" description="4Fe-4S ferredoxin-type" evidence="10">
    <location>
        <begin position="205"/>
        <end position="233"/>
    </location>
</feature>
<sequence length="324" mass="33514">MISSILLLGGIGFLAALILGISAVTFAVKMDPREKEVLDQLPGANCGACGFAGCAAFAHEITVNPDVEMSCPAVNEAALEAMSAILGRSLGGSAPLIACIRCKGAPAETTNRYGYVGPKDCRAAQIVAGGPKGCQYGCLGLGTCEEVCPFNAIIMGEDGLPHVIESLCTGCAKCVSACPRGIIQLIPRTGNYCVGCVSKDTAKEMKPLCKVGCIKCGICVDVCPFDAITVSKTASAEIDQDRCQRCGLCVSACPTGVISALRMPQKVRIIAEKCKGCSICEQVCPAEAISGKVKEPYIVNEGKCIGCGLCIAKCPSDAIERIIS</sequence>
<evidence type="ECO:0000256" key="1">
    <source>
        <dbReference type="ARBA" id="ARBA00022448"/>
    </source>
</evidence>
<evidence type="ECO:0000256" key="5">
    <source>
        <dbReference type="ARBA" id="ARBA00022967"/>
    </source>
</evidence>
<keyword evidence="1" id="KW-0813">Transport</keyword>
<dbReference type="InterPro" id="IPR050395">
    <property type="entry name" value="4Fe4S_Ferredoxin_RnfB"/>
</dbReference>
<dbReference type="InterPro" id="IPR010207">
    <property type="entry name" value="Elect_transpt_cplx_RnfB/RsxB"/>
</dbReference>
<keyword evidence="6" id="KW-0249">Electron transport</keyword>
<dbReference type="GO" id="GO:0016491">
    <property type="term" value="F:oxidoreductase activity"/>
    <property type="evidence" value="ECO:0007669"/>
    <property type="project" value="UniProtKB-KW"/>
</dbReference>
<evidence type="ECO:0000259" key="11">
    <source>
        <dbReference type="PROSITE" id="PS51656"/>
    </source>
</evidence>
<dbReference type="Gene3D" id="3.30.70.20">
    <property type="match status" value="3"/>
</dbReference>
<proteinExistence type="inferred from homology"/>
<dbReference type="EMBL" id="CAADRM010000106">
    <property type="protein sequence ID" value="VFU15572.1"/>
    <property type="molecule type" value="Genomic_DNA"/>
</dbReference>
<keyword evidence="8" id="KW-0411">Iron-sulfur</keyword>
<dbReference type="InterPro" id="IPR017900">
    <property type="entry name" value="4Fe4S_Fe_S_CS"/>
</dbReference>
<keyword evidence="4" id="KW-0677">Repeat</keyword>
<protein>
    <submittedName>
        <fullName evidence="12">Electron transport complex protein RnfB</fullName>
        <ecNumber evidence="12">1.18.1.-</ecNumber>
    </submittedName>
</protein>
<dbReference type="SUPFAM" id="SSF54862">
    <property type="entry name" value="4Fe-4S ferredoxins"/>
    <property type="match status" value="2"/>
</dbReference>
<feature type="domain" description="4Fe-4S" evidence="11">
    <location>
        <begin position="29"/>
        <end position="88"/>
    </location>
</feature>
<dbReference type="Pfam" id="PF04060">
    <property type="entry name" value="FeS"/>
    <property type="match status" value="1"/>
</dbReference>
<dbReference type="Pfam" id="PF12838">
    <property type="entry name" value="Fer4_7"/>
    <property type="match status" value="1"/>
</dbReference>
<name>A0A485M7N5_9ZZZZ</name>
<dbReference type="PROSITE" id="PS51656">
    <property type="entry name" value="4FE4S"/>
    <property type="match status" value="1"/>
</dbReference>
<reference evidence="12" key="1">
    <citation type="submission" date="2019-03" db="EMBL/GenBank/DDBJ databases">
        <authorList>
            <person name="Hao L."/>
        </authorList>
    </citation>
    <scope>NUCLEOTIDE SEQUENCE</scope>
</reference>
<evidence type="ECO:0000256" key="8">
    <source>
        <dbReference type="ARBA" id="ARBA00023014"/>
    </source>
</evidence>
<feature type="domain" description="4Fe-4S ferredoxin-type" evidence="10">
    <location>
        <begin position="234"/>
        <end position="263"/>
    </location>
</feature>
<dbReference type="GO" id="GO:0009055">
    <property type="term" value="F:electron transfer activity"/>
    <property type="evidence" value="ECO:0007669"/>
    <property type="project" value="InterPro"/>
</dbReference>
<evidence type="ECO:0000256" key="6">
    <source>
        <dbReference type="ARBA" id="ARBA00022982"/>
    </source>
</evidence>
<keyword evidence="7" id="KW-0408">Iron</keyword>
<keyword evidence="3" id="KW-0479">Metal-binding</keyword>
<feature type="domain" description="4Fe-4S ferredoxin-type" evidence="10">
    <location>
        <begin position="129"/>
        <end position="158"/>
    </location>
</feature>
<dbReference type="InterPro" id="IPR007202">
    <property type="entry name" value="4Fe-4S_dom"/>
</dbReference>
<dbReference type="CDD" id="cd10549">
    <property type="entry name" value="MtMvhB_like"/>
    <property type="match status" value="2"/>
</dbReference>
<dbReference type="HAMAP" id="MF_00463">
    <property type="entry name" value="RsxB_RnfB"/>
    <property type="match status" value="1"/>
</dbReference>
<dbReference type="GO" id="GO:0051539">
    <property type="term" value="F:4 iron, 4 sulfur cluster binding"/>
    <property type="evidence" value="ECO:0007669"/>
    <property type="project" value="UniProtKB-KW"/>
</dbReference>